<name>X1J3G4_9ZZZZ</name>
<dbReference type="AlphaFoldDB" id="X1J3G4"/>
<proteinExistence type="predicted"/>
<comment type="caution">
    <text evidence="1">The sequence shown here is derived from an EMBL/GenBank/DDBJ whole genome shotgun (WGS) entry which is preliminary data.</text>
</comment>
<dbReference type="EMBL" id="BARU01031848">
    <property type="protein sequence ID" value="GAH64328.1"/>
    <property type="molecule type" value="Genomic_DNA"/>
</dbReference>
<accession>X1J3G4</accession>
<organism evidence="1">
    <name type="scientific">marine sediment metagenome</name>
    <dbReference type="NCBI Taxonomy" id="412755"/>
    <lineage>
        <taxon>unclassified sequences</taxon>
        <taxon>metagenomes</taxon>
        <taxon>ecological metagenomes</taxon>
    </lineage>
</organism>
<sequence>SQYYKRSEKDSVKSLKNKGKIVFTVKRVDLDRKLVNKLYELIKQNRGGSQVELRVIDENGKGLEKKYSLSSNYMVNLNSDFFKKLQVSFHDKVIWE</sequence>
<reference evidence="1" key="1">
    <citation type="journal article" date="2014" name="Front. Microbiol.">
        <title>High frequency of phylogenetically diverse reductive dehalogenase-homologous genes in deep subseafloor sedimentary metagenomes.</title>
        <authorList>
            <person name="Kawai M."/>
            <person name="Futagami T."/>
            <person name="Toyoda A."/>
            <person name="Takaki Y."/>
            <person name="Nishi S."/>
            <person name="Hori S."/>
            <person name="Arai W."/>
            <person name="Tsubouchi T."/>
            <person name="Morono Y."/>
            <person name="Uchiyama I."/>
            <person name="Ito T."/>
            <person name="Fujiyama A."/>
            <person name="Inagaki F."/>
            <person name="Takami H."/>
        </authorList>
    </citation>
    <scope>NUCLEOTIDE SEQUENCE</scope>
    <source>
        <strain evidence="1">Expedition CK06-06</strain>
    </source>
</reference>
<protein>
    <submittedName>
        <fullName evidence="1">Uncharacterized protein</fullName>
    </submittedName>
</protein>
<evidence type="ECO:0000313" key="1">
    <source>
        <dbReference type="EMBL" id="GAH64328.1"/>
    </source>
</evidence>
<feature type="non-terminal residue" evidence="1">
    <location>
        <position position="1"/>
    </location>
</feature>
<gene>
    <name evidence="1" type="ORF">S03H2_50316</name>
</gene>